<proteinExistence type="predicted"/>
<dbReference type="Gene3D" id="3.40.50.300">
    <property type="entry name" value="P-loop containing nucleotide triphosphate hydrolases"/>
    <property type="match status" value="1"/>
</dbReference>
<name>A0A654KH30_TAYEM</name>
<dbReference type="SUPFAM" id="SSF52540">
    <property type="entry name" value="P-loop containing nucleoside triphosphate hydrolases"/>
    <property type="match status" value="1"/>
</dbReference>
<organism evidence="1 2">
    <name type="scientific">Taylorella equigenitalis (strain MCE9)</name>
    <dbReference type="NCBI Taxonomy" id="937774"/>
    <lineage>
        <taxon>Bacteria</taxon>
        <taxon>Pseudomonadati</taxon>
        <taxon>Pseudomonadota</taxon>
        <taxon>Betaproteobacteria</taxon>
        <taxon>Burkholderiales</taxon>
        <taxon>Alcaligenaceae</taxon>
        <taxon>Taylorella</taxon>
    </lineage>
</organism>
<dbReference type="PANTHER" id="PTHR42935">
    <property type="entry name" value="SLR0930 PROTEIN"/>
    <property type="match status" value="1"/>
</dbReference>
<dbReference type="InterPro" id="IPR027417">
    <property type="entry name" value="P-loop_NTPase"/>
</dbReference>
<evidence type="ECO:0000313" key="2">
    <source>
        <dbReference type="Proteomes" id="UP000007472"/>
    </source>
</evidence>
<dbReference type="InterPro" id="IPR008533">
    <property type="entry name" value="DUF815"/>
</dbReference>
<accession>A0A654KH30</accession>
<dbReference type="KEGG" id="teq:TEQUI_0803"/>
<dbReference type="PANTHER" id="PTHR42935:SF1">
    <property type="entry name" value="SLR0930 PROTEIN"/>
    <property type="match status" value="1"/>
</dbReference>
<gene>
    <name evidence="1" type="ordered locus">TEQUI_0803</name>
</gene>
<protein>
    <submittedName>
        <fullName evidence="1">Putative ATP/GTP-binding protein</fullName>
    </submittedName>
</protein>
<dbReference type="EMBL" id="CP002456">
    <property type="protein sequence ID" value="ADU91741.1"/>
    <property type="molecule type" value="Genomic_DNA"/>
</dbReference>
<dbReference type="CDD" id="cd00009">
    <property type="entry name" value="AAA"/>
    <property type="match status" value="1"/>
</dbReference>
<sequence>MKDVFFSRAISVLEQLEFYLPRVPKPVDWSASAYRLRTVQNKFYLESLKNIDLVKPESLHNIKQQFDAINQNTLAFLNGKPSNNVLLTGARGTGKSSLVKCMLEMYADKGLRLVEIDKADLMHLSDLVDMLRERSEKFIIFCDDLSFDEGDVSYKELKSLLDGSIARRSSNVLIYATSNRRHLMPEYFSENEIHASEAIEEKISLSDRFGLWISFYQFSQNEYLEVVDNGLISMGWPADRIAEAHIEALQWATQRGSRSGRIAMHFVRYWVAMHE</sequence>
<dbReference type="Proteomes" id="UP000007472">
    <property type="component" value="Chromosome"/>
</dbReference>
<evidence type="ECO:0000313" key="1">
    <source>
        <dbReference type="EMBL" id="ADU91741.1"/>
    </source>
</evidence>
<reference evidence="1 2" key="1">
    <citation type="journal article" date="2011" name="J. Bacteriol.">
        <title>Genome sequence of Taylorella equigenitalis MCE9, the causative agent of contagious equine metritis.</title>
        <authorList>
            <person name="Hebert L."/>
            <person name="Moumen B."/>
            <person name="Duquesne F."/>
            <person name="Breuil M.F."/>
            <person name="Laugier C."/>
            <person name="Batto J.M."/>
            <person name="Renault P."/>
            <person name="Petry S."/>
        </authorList>
    </citation>
    <scope>NUCLEOTIDE SEQUENCE [LARGE SCALE GENOMIC DNA]</scope>
    <source>
        <strain evidence="1 2">MCE9</strain>
    </source>
</reference>
<dbReference type="AlphaFoldDB" id="A0A654KH30"/>
<dbReference type="Pfam" id="PF05673">
    <property type="entry name" value="DUF815"/>
    <property type="match status" value="1"/>
</dbReference>